<dbReference type="AlphaFoldDB" id="B7L374"/>
<proteinExistence type="predicted"/>
<reference evidence="1 2" key="1">
    <citation type="submission" date="2008-12" db="EMBL/GenBank/DDBJ databases">
        <title>Complete sequence of plasmid1 of Methylobacterium chloromethanicum CM4.</title>
        <authorList>
            <consortium name="US DOE Joint Genome Institute"/>
            <person name="Lucas S."/>
            <person name="Copeland A."/>
            <person name="Lapidus A."/>
            <person name="Glavina del Rio T."/>
            <person name="Dalin E."/>
            <person name="Tice H."/>
            <person name="Bruce D."/>
            <person name="Goodwin L."/>
            <person name="Pitluck S."/>
            <person name="Chertkov O."/>
            <person name="Brettin T."/>
            <person name="Detter J.C."/>
            <person name="Han C."/>
            <person name="Larimer F."/>
            <person name="Land M."/>
            <person name="Hauser L."/>
            <person name="Kyrpides N."/>
            <person name="Mikhailova N."/>
            <person name="Marx C."/>
            <person name="Richardson P."/>
        </authorList>
    </citation>
    <scope>NUCLEOTIDE SEQUENCE [LARGE SCALE GENOMIC DNA]</scope>
    <source>
        <strain evidence="2">CM4 / NCIMB 13688</strain>
        <plasmid evidence="1 2">pCMU01</plasmid>
    </source>
</reference>
<organism evidence="1 2">
    <name type="scientific">Methylorubrum extorquens (strain CM4 / NCIMB 13688)</name>
    <name type="common">Methylobacterium extorquens</name>
    <dbReference type="NCBI Taxonomy" id="440085"/>
    <lineage>
        <taxon>Bacteria</taxon>
        <taxon>Pseudomonadati</taxon>
        <taxon>Pseudomonadota</taxon>
        <taxon>Alphaproteobacteria</taxon>
        <taxon>Hyphomicrobiales</taxon>
        <taxon>Methylobacteriaceae</taxon>
        <taxon>Methylorubrum</taxon>
    </lineage>
</organism>
<dbReference type="EMBL" id="CP001299">
    <property type="protein sequence ID" value="ACK86282.1"/>
    <property type="molecule type" value="Genomic_DNA"/>
</dbReference>
<dbReference type="HOGENOM" id="CLU_114501_0_0_5"/>
<name>B7L374_METC4</name>
<evidence type="ECO:0000313" key="2">
    <source>
        <dbReference type="Proteomes" id="UP000002385"/>
    </source>
</evidence>
<dbReference type="RefSeq" id="WP_012606178.1">
    <property type="nucleotide sequence ID" value="NC_011758.1"/>
</dbReference>
<keyword evidence="1" id="KW-0614">Plasmid</keyword>
<sequence>MPIRPEHRHFYPIDWPQLSAVIRFGRAGGRCEACGRPHGHVIVCLDEGTWYDAEAGGWRSGRGRLLRREPGVVALATARLTIPILATCHREHDTSRNGDADLAAWCQRCHLIHDRPEHRRRRWRTLFRRRALGDLFRGPYA</sequence>
<gene>
    <name evidence="1" type="ordered locus">Mchl_5546</name>
</gene>
<dbReference type="KEGG" id="mch:Mchl_5546"/>
<geneLocation type="plasmid" evidence="1 2">
    <name>pCMU01</name>
</geneLocation>
<evidence type="ECO:0000313" key="1">
    <source>
        <dbReference type="EMBL" id="ACK86282.1"/>
    </source>
</evidence>
<dbReference type="Proteomes" id="UP000002385">
    <property type="component" value="Plasmid pCMU01"/>
</dbReference>
<protein>
    <submittedName>
        <fullName evidence="1">Uncharacterized protein</fullName>
    </submittedName>
</protein>
<reference evidence="1 2" key="2">
    <citation type="journal article" date="2012" name="J. Bacteriol.">
        <title>Complete genome sequences of six strains of the genus Methylobacterium.</title>
        <authorList>
            <person name="Marx C.J."/>
            <person name="Bringel F."/>
            <person name="Chistoserdova L."/>
            <person name="Moulin L."/>
            <person name="Farhan Ul Haque M."/>
            <person name="Fleischman D.E."/>
            <person name="Gruffaz C."/>
            <person name="Jourand P."/>
            <person name="Knief C."/>
            <person name="Lee M.C."/>
            <person name="Muller E.E."/>
            <person name="Nadalig T."/>
            <person name="Peyraud R."/>
            <person name="Roselli S."/>
            <person name="Russ L."/>
            <person name="Goodwin L.A."/>
            <person name="Ivanova N."/>
            <person name="Kyrpides N."/>
            <person name="Lajus A."/>
            <person name="Land M.L."/>
            <person name="Medigue C."/>
            <person name="Mikhailova N."/>
            <person name="Nolan M."/>
            <person name="Woyke T."/>
            <person name="Stolyar S."/>
            <person name="Vorholt J.A."/>
            <person name="Vuilleumier S."/>
        </authorList>
    </citation>
    <scope>NUCLEOTIDE SEQUENCE [LARGE SCALE GENOMIC DNA]</scope>
    <source>
        <strain evidence="2">CM4 / NCIMB 13688</strain>
        <plasmid evidence="1 2">pCMU01</plasmid>
    </source>
</reference>
<accession>B7L374</accession>